<dbReference type="GO" id="GO:0008168">
    <property type="term" value="F:methyltransferase activity"/>
    <property type="evidence" value="ECO:0007669"/>
    <property type="project" value="UniProtKB-KW"/>
</dbReference>
<evidence type="ECO:0000313" key="2">
    <source>
        <dbReference type="EMBL" id="NDL57467.1"/>
    </source>
</evidence>
<dbReference type="Gene3D" id="3.40.50.150">
    <property type="entry name" value="Vaccinia Virus protein VP39"/>
    <property type="match status" value="1"/>
</dbReference>
<name>A0A7K3M360_9ACTN</name>
<protein>
    <submittedName>
        <fullName evidence="2">Methyltransferase domain-containing protein</fullName>
    </submittedName>
</protein>
<dbReference type="InterPro" id="IPR041698">
    <property type="entry name" value="Methyltransf_25"/>
</dbReference>
<keyword evidence="2" id="KW-0489">Methyltransferase</keyword>
<dbReference type="Proteomes" id="UP000460435">
    <property type="component" value="Unassembled WGS sequence"/>
</dbReference>
<dbReference type="Pfam" id="PF13649">
    <property type="entry name" value="Methyltransf_25"/>
    <property type="match status" value="1"/>
</dbReference>
<comment type="caution">
    <text evidence="2">The sequence shown here is derived from an EMBL/GenBank/DDBJ whole genome shotgun (WGS) entry which is preliminary data.</text>
</comment>
<dbReference type="GO" id="GO:0032259">
    <property type="term" value="P:methylation"/>
    <property type="evidence" value="ECO:0007669"/>
    <property type="project" value="UniProtKB-KW"/>
</dbReference>
<proteinExistence type="predicted"/>
<dbReference type="SUPFAM" id="SSF53335">
    <property type="entry name" value="S-adenosyl-L-methionine-dependent methyltransferases"/>
    <property type="match status" value="1"/>
</dbReference>
<feature type="domain" description="Methyltransferase" evidence="1">
    <location>
        <begin position="38"/>
        <end position="124"/>
    </location>
</feature>
<dbReference type="InterPro" id="IPR029063">
    <property type="entry name" value="SAM-dependent_MTases_sf"/>
</dbReference>
<accession>A0A7K3M360</accession>
<evidence type="ECO:0000259" key="1">
    <source>
        <dbReference type="Pfam" id="PF13649"/>
    </source>
</evidence>
<sequence>MTRSHVAPDGSPVPVYLAMPAGSAPTTVHEAIAADADILELGCGAGRLTRVLVAYGHEIVAVDDDPRMLEHVTGAQTVCADIYRLSLRRRFGAVVVASHLVNRPDPADRARLLDVCARHIAPGGDVLIERYPPAWAVRPRDTVGSQGPVGVSVTIHEAGPAGFSATAEYTLAGRTWQQRFSAVHVDDDTMAAAAEAAGLTLVEWLDEARTWARLRPVGAG</sequence>
<reference evidence="2 3" key="1">
    <citation type="submission" date="2019-11" db="EMBL/GenBank/DDBJ databases">
        <authorList>
            <person name="Li X.-J."/>
            <person name="Feng X.-M."/>
        </authorList>
    </citation>
    <scope>NUCLEOTIDE SEQUENCE [LARGE SCALE GENOMIC DNA]</scope>
    <source>
        <strain evidence="2 3">XMNu-373</strain>
    </source>
</reference>
<keyword evidence="3" id="KW-1185">Reference proteome</keyword>
<dbReference type="EMBL" id="WLZY01000003">
    <property type="protein sequence ID" value="NDL57467.1"/>
    <property type="molecule type" value="Genomic_DNA"/>
</dbReference>
<evidence type="ECO:0000313" key="3">
    <source>
        <dbReference type="Proteomes" id="UP000460435"/>
    </source>
</evidence>
<organism evidence="2 3">
    <name type="scientific">Phytoactinopolyspora mesophila</name>
    <dbReference type="NCBI Taxonomy" id="2650750"/>
    <lineage>
        <taxon>Bacteria</taxon>
        <taxon>Bacillati</taxon>
        <taxon>Actinomycetota</taxon>
        <taxon>Actinomycetes</taxon>
        <taxon>Jiangellales</taxon>
        <taxon>Jiangellaceae</taxon>
        <taxon>Phytoactinopolyspora</taxon>
    </lineage>
</organism>
<dbReference type="RefSeq" id="WP_162450177.1">
    <property type="nucleotide sequence ID" value="NZ_WLZY01000003.1"/>
</dbReference>
<dbReference type="AlphaFoldDB" id="A0A7K3M360"/>
<gene>
    <name evidence="2" type="ORF">F7O44_10320</name>
</gene>
<keyword evidence="2" id="KW-0808">Transferase</keyword>
<dbReference type="CDD" id="cd02440">
    <property type="entry name" value="AdoMet_MTases"/>
    <property type="match status" value="1"/>
</dbReference>